<accession>A0ABS3H139</accession>
<name>A0ABS3H139_9ENTE</name>
<gene>
    <name evidence="2" type="ORF">JZO69_10060</name>
</gene>
<evidence type="ECO:0008006" key="4">
    <source>
        <dbReference type="Google" id="ProtNLM"/>
    </source>
</evidence>
<protein>
    <recommendedName>
        <fullName evidence="4">ABC3 transporter permease protein domain-containing protein</fullName>
    </recommendedName>
</protein>
<feature type="transmembrane region" description="Helical" evidence="1">
    <location>
        <begin position="139"/>
        <end position="166"/>
    </location>
</feature>
<organism evidence="2 3">
    <name type="scientific">Candidatus Enterococcus ikei</name>
    <dbReference type="NCBI Taxonomy" id="2815326"/>
    <lineage>
        <taxon>Bacteria</taxon>
        <taxon>Bacillati</taxon>
        <taxon>Bacillota</taxon>
        <taxon>Bacilli</taxon>
        <taxon>Lactobacillales</taxon>
        <taxon>Enterococcaceae</taxon>
        <taxon>Enterococcus</taxon>
    </lineage>
</organism>
<keyword evidence="1" id="KW-0472">Membrane</keyword>
<evidence type="ECO:0000313" key="3">
    <source>
        <dbReference type="Proteomes" id="UP000664632"/>
    </source>
</evidence>
<keyword evidence="1" id="KW-0812">Transmembrane</keyword>
<dbReference type="Proteomes" id="UP000664632">
    <property type="component" value="Unassembled WGS sequence"/>
</dbReference>
<feature type="transmembrane region" description="Helical" evidence="1">
    <location>
        <begin position="86"/>
        <end position="106"/>
    </location>
</feature>
<dbReference type="RefSeq" id="WP_207112744.1">
    <property type="nucleotide sequence ID" value="NZ_JAFLWD010000023.1"/>
</dbReference>
<keyword evidence="1" id="KW-1133">Transmembrane helix</keyword>
<sequence length="208" mass="23923">MYNLYYVVKDSSIDLIRNKGATFFKGTFIFLYTLTLTILLHLLVTTNHLETIEKENKLLESNSLDSFVQTNSSDHLITLLVSLKNGFIIFTISLFLFGIAYLFIYFQKALLLNKEELVTKKMLGASAVRVASELFLDSVLLLIPSIILGIIVAEFFYTSCFFYSTFWLARDFYAPSYFIVYVDLPLIGLFSLVLICQFIYLKQKITNL</sequence>
<dbReference type="EMBL" id="JAFLWD010000023">
    <property type="protein sequence ID" value="MBO0440706.1"/>
    <property type="molecule type" value="Genomic_DNA"/>
</dbReference>
<feature type="transmembrane region" description="Helical" evidence="1">
    <location>
        <begin position="21"/>
        <end position="44"/>
    </location>
</feature>
<reference evidence="2 3" key="1">
    <citation type="submission" date="2021-03" db="EMBL/GenBank/DDBJ databases">
        <title>Enterococcal diversity collection.</title>
        <authorList>
            <person name="Gilmore M.S."/>
            <person name="Schwartzman J."/>
            <person name="Van Tyne D."/>
            <person name="Martin M."/>
            <person name="Earl A.M."/>
            <person name="Manson A.L."/>
            <person name="Straub T."/>
            <person name="Salamzade R."/>
            <person name="Saavedra J."/>
            <person name="Lebreton F."/>
            <person name="Prichula J."/>
            <person name="Schaufler K."/>
            <person name="Gaca A."/>
            <person name="Sgardioli B."/>
            <person name="Wagenaar J."/>
            <person name="Strong T."/>
        </authorList>
    </citation>
    <scope>NUCLEOTIDE SEQUENCE [LARGE SCALE GENOMIC DNA]</scope>
    <source>
        <strain evidence="2 3">DIV0869a</strain>
    </source>
</reference>
<comment type="caution">
    <text evidence="2">The sequence shown here is derived from an EMBL/GenBank/DDBJ whole genome shotgun (WGS) entry which is preliminary data.</text>
</comment>
<evidence type="ECO:0000256" key="1">
    <source>
        <dbReference type="SAM" id="Phobius"/>
    </source>
</evidence>
<keyword evidence="3" id="KW-1185">Reference proteome</keyword>
<evidence type="ECO:0000313" key="2">
    <source>
        <dbReference type="EMBL" id="MBO0440706.1"/>
    </source>
</evidence>
<proteinExistence type="predicted"/>
<feature type="transmembrane region" description="Helical" evidence="1">
    <location>
        <begin position="178"/>
        <end position="201"/>
    </location>
</feature>